<keyword evidence="8 15" id="KW-0547">Nucleotide-binding</keyword>
<feature type="domain" description="Protein kinase" evidence="17">
    <location>
        <begin position="23"/>
        <end position="280"/>
    </location>
</feature>
<evidence type="ECO:0000256" key="4">
    <source>
        <dbReference type="ARBA" id="ARBA00022475"/>
    </source>
</evidence>
<evidence type="ECO:0000256" key="6">
    <source>
        <dbReference type="ARBA" id="ARBA00022692"/>
    </source>
</evidence>
<comment type="similarity">
    <text evidence="2">In the N-terminal section; belongs to the leguminous lectin family.</text>
</comment>
<evidence type="ECO:0000256" key="12">
    <source>
        <dbReference type="ARBA" id="ARBA00023136"/>
    </source>
</evidence>
<dbReference type="AlphaFoldDB" id="A0A251V7Y4"/>
<evidence type="ECO:0000256" key="7">
    <source>
        <dbReference type="ARBA" id="ARBA00022729"/>
    </source>
</evidence>
<protein>
    <submittedName>
        <fullName evidence="19">Putative serine/threonine/dual specificity protein kinase, catalytic domain-containing protein</fullName>
    </submittedName>
</protein>
<keyword evidence="12" id="KW-0472">Membrane</keyword>
<reference evidence="18" key="3">
    <citation type="submission" date="2020-06" db="EMBL/GenBank/DDBJ databases">
        <title>Helianthus annuus Genome sequencing and assembly Release 2.</title>
        <authorList>
            <person name="Gouzy J."/>
            <person name="Langlade N."/>
            <person name="Munos S."/>
        </authorList>
    </citation>
    <scope>NUCLEOTIDE SEQUENCE</scope>
    <source>
        <tissue evidence="18">Leaves</tissue>
    </source>
</reference>
<dbReference type="GO" id="GO:0004714">
    <property type="term" value="F:transmembrane receptor protein tyrosine kinase activity"/>
    <property type="evidence" value="ECO:0007669"/>
    <property type="project" value="InterPro"/>
</dbReference>
<name>A0A251V7Y4_HELAN</name>
<dbReference type="Gramene" id="mRNA:HanXRQr2_Chr03g0120741">
    <property type="protein sequence ID" value="mRNA:HanXRQr2_Chr03g0120741"/>
    <property type="gene ID" value="HanXRQr2_Chr03g0120741"/>
</dbReference>
<keyword evidence="6" id="KW-0812">Transmembrane</keyword>
<dbReference type="Gene3D" id="3.30.200.20">
    <property type="entry name" value="Phosphorylase Kinase, domain 1"/>
    <property type="match status" value="1"/>
</dbReference>
<evidence type="ECO:0000256" key="3">
    <source>
        <dbReference type="ARBA" id="ARBA00010217"/>
    </source>
</evidence>
<dbReference type="EMBL" id="MNCJ02000318">
    <property type="protein sequence ID" value="KAF5815228.1"/>
    <property type="molecule type" value="Genomic_DNA"/>
</dbReference>
<keyword evidence="14" id="KW-0325">Glycoprotein</keyword>
<dbReference type="Gene3D" id="1.10.510.10">
    <property type="entry name" value="Transferase(Phosphotransferase) domain 1"/>
    <property type="match status" value="1"/>
</dbReference>
<evidence type="ECO:0000256" key="15">
    <source>
        <dbReference type="PROSITE-ProRule" id="PRU10141"/>
    </source>
</evidence>
<dbReference type="InterPro" id="IPR017441">
    <property type="entry name" value="Protein_kinase_ATP_BS"/>
</dbReference>
<accession>A0A251V7Y4</accession>
<evidence type="ECO:0000256" key="14">
    <source>
        <dbReference type="ARBA" id="ARBA00023180"/>
    </source>
</evidence>
<sequence length="338" mass="38446">MSFMDDFRHLKIQLKDIRLATNDFGDTPIGKGGFGDVFKGELSLPEGKKMVAFKRLDRRPGGQGDTEFWKEVMMLSRILVYEYASRGSLDCYLGKTSLTWNQLLKICHGAACGLNYLHDPVMHQRVLHRDVKSSNILLDENLTAKISDFGLSKIGPANQQYTYLVSNVVGTHGYCDPVYMEMGFLSKESDVYSFGVVLFEVICGKHCFEYCNGELKILVSLWKELYEEDKIDDIVSNNLKEQMDMDSCKTFLNIAYRCLNRDRKERPTMVEIIKELNVALDLQEMSQDVDEKAKYEERKSLANQAAIPVSYRSRNELASVLSKGILLKGGHNVSLLLM</sequence>
<reference evidence="18 20" key="1">
    <citation type="journal article" date="2017" name="Nature">
        <title>The sunflower genome provides insights into oil metabolism, flowering and Asterid evolution.</title>
        <authorList>
            <person name="Badouin H."/>
            <person name="Gouzy J."/>
            <person name="Grassa C.J."/>
            <person name="Murat F."/>
            <person name="Staton S.E."/>
            <person name="Cottret L."/>
            <person name="Lelandais-Briere C."/>
            <person name="Owens G.L."/>
            <person name="Carrere S."/>
            <person name="Mayjonade B."/>
            <person name="Legrand L."/>
            <person name="Gill N."/>
            <person name="Kane N.C."/>
            <person name="Bowers J.E."/>
            <person name="Hubner S."/>
            <person name="Bellec A."/>
            <person name="Berard A."/>
            <person name="Berges H."/>
            <person name="Blanchet N."/>
            <person name="Boniface M.C."/>
            <person name="Brunel D."/>
            <person name="Catrice O."/>
            <person name="Chaidir N."/>
            <person name="Claudel C."/>
            <person name="Donnadieu C."/>
            <person name="Faraut T."/>
            <person name="Fievet G."/>
            <person name="Helmstetter N."/>
            <person name="King M."/>
            <person name="Knapp S.J."/>
            <person name="Lai Z."/>
            <person name="Le Paslier M.C."/>
            <person name="Lippi Y."/>
            <person name="Lorenzon L."/>
            <person name="Mandel J.R."/>
            <person name="Marage G."/>
            <person name="Marchand G."/>
            <person name="Marquand E."/>
            <person name="Bret-Mestries E."/>
            <person name="Morien E."/>
            <person name="Nambeesan S."/>
            <person name="Nguyen T."/>
            <person name="Pegot-Espagnet P."/>
            <person name="Pouilly N."/>
            <person name="Raftis F."/>
            <person name="Sallet E."/>
            <person name="Schiex T."/>
            <person name="Thomas J."/>
            <person name="Vandecasteele C."/>
            <person name="Vares D."/>
            <person name="Vear F."/>
            <person name="Vautrin S."/>
            <person name="Crespi M."/>
            <person name="Mangin B."/>
            <person name="Burke J.M."/>
            <person name="Salse J."/>
            <person name="Munos S."/>
            <person name="Vincourt P."/>
            <person name="Rieseberg L.H."/>
            <person name="Langlade N.B."/>
        </authorList>
    </citation>
    <scope>NUCLEOTIDE SEQUENCE [LARGE SCALE GENOMIC DNA]</scope>
    <source>
        <strain evidence="20">cv. SF193</strain>
        <tissue evidence="18">Leaves</tissue>
    </source>
</reference>
<dbReference type="InterPro" id="IPR011009">
    <property type="entry name" value="Kinase-like_dom_sf"/>
</dbReference>
<organism evidence="19 20">
    <name type="scientific">Helianthus annuus</name>
    <name type="common">Common sunflower</name>
    <dbReference type="NCBI Taxonomy" id="4232"/>
    <lineage>
        <taxon>Eukaryota</taxon>
        <taxon>Viridiplantae</taxon>
        <taxon>Streptophyta</taxon>
        <taxon>Embryophyta</taxon>
        <taxon>Tracheophyta</taxon>
        <taxon>Spermatophyta</taxon>
        <taxon>Magnoliopsida</taxon>
        <taxon>eudicotyledons</taxon>
        <taxon>Gunneridae</taxon>
        <taxon>Pentapetalae</taxon>
        <taxon>asterids</taxon>
        <taxon>campanulids</taxon>
        <taxon>Asterales</taxon>
        <taxon>Asteraceae</taxon>
        <taxon>Asteroideae</taxon>
        <taxon>Heliantheae alliance</taxon>
        <taxon>Heliantheae</taxon>
        <taxon>Helianthus</taxon>
    </lineage>
</organism>
<comment type="similarity">
    <text evidence="3">In the C-terminal section; belongs to the protein kinase superfamily. Ser/Thr protein kinase family.</text>
</comment>
<keyword evidence="13" id="KW-0675">Receptor</keyword>
<keyword evidence="4" id="KW-1003">Cell membrane</keyword>
<dbReference type="InParanoid" id="A0A251V7Y4"/>
<dbReference type="GO" id="GO:0002229">
    <property type="term" value="P:defense response to oomycetes"/>
    <property type="evidence" value="ECO:0007669"/>
    <property type="project" value="UniProtKB-ARBA"/>
</dbReference>
<evidence type="ECO:0000256" key="1">
    <source>
        <dbReference type="ARBA" id="ARBA00004251"/>
    </source>
</evidence>
<gene>
    <name evidence="19" type="ORF">HannXRQ_Chr03g0078701</name>
    <name evidence="18" type="ORF">HanXRQr2_Chr03g0120741</name>
</gene>
<dbReference type="GO" id="GO:0004674">
    <property type="term" value="F:protein serine/threonine kinase activity"/>
    <property type="evidence" value="ECO:0007669"/>
    <property type="project" value="UniProtKB-KW"/>
</dbReference>
<feature type="binding site" evidence="15">
    <location>
        <position position="54"/>
    </location>
    <ligand>
        <name>ATP</name>
        <dbReference type="ChEBI" id="CHEBI:30616"/>
    </ligand>
</feature>
<dbReference type="InterPro" id="IPR000719">
    <property type="entry name" value="Prot_kinase_dom"/>
</dbReference>
<evidence type="ECO:0000313" key="18">
    <source>
        <dbReference type="EMBL" id="KAF5815228.1"/>
    </source>
</evidence>
<comment type="similarity">
    <text evidence="16">Belongs to the protein kinase superfamily.</text>
</comment>
<dbReference type="InterPro" id="IPR045272">
    <property type="entry name" value="ANXUR1/2-like"/>
</dbReference>
<dbReference type="EMBL" id="CM007892">
    <property type="protein sequence ID" value="OTG31710.1"/>
    <property type="molecule type" value="Genomic_DNA"/>
</dbReference>
<evidence type="ECO:0000256" key="16">
    <source>
        <dbReference type="RuleBase" id="RU000304"/>
    </source>
</evidence>
<dbReference type="SUPFAM" id="SSF56112">
    <property type="entry name" value="Protein kinase-like (PK-like)"/>
    <property type="match status" value="1"/>
</dbReference>
<dbReference type="PANTHER" id="PTHR27003">
    <property type="entry name" value="OS07G0166700 PROTEIN"/>
    <property type="match status" value="1"/>
</dbReference>
<dbReference type="Proteomes" id="UP000215914">
    <property type="component" value="Chromosome 3"/>
</dbReference>
<dbReference type="GO" id="GO:0005886">
    <property type="term" value="C:plasma membrane"/>
    <property type="evidence" value="ECO:0000318"/>
    <property type="project" value="GO_Central"/>
</dbReference>
<evidence type="ECO:0000256" key="2">
    <source>
        <dbReference type="ARBA" id="ARBA00008536"/>
    </source>
</evidence>
<proteinExistence type="inferred from homology"/>
<keyword evidence="11" id="KW-1133">Transmembrane helix</keyword>
<evidence type="ECO:0000259" key="17">
    <source>
        <dbReference type="PROSITE" id="PS50011"/>
    </source>
</evidence>
<evidence type="ECO:0000256" key="11">
    <source>
        <dbReference type="ARBA" id="ARBA00022989"/>
    </source>
</evidence>
<comment type="subcellular location">
    <subcellularLocation>
        <location evidence="1">Cell membrane</location>
        <topology evidence="1">Single-pass type I membrane protein</topology>
    </subcellularLocation>
</comment>
<dbReference type="PANTHER" id="PTHR27003:SF448">
    <property type="entry name" value="PROTEIN KINASE DOMAIN-CONTAINING PROTEIN"/>
    <property type="match status" value="1"/>
</dbReference>
<dbReference type="InterPro" id="IPR008271">
    <property type="entry name" value="Ser/Thr_kinase_AS"/>
</dbReference>
<evidence type="ECO:0000256" key="9">
    <source>
        <dbReference type="ARBA" id="ARBA00022777"/>
    </source>
</evidence>
<dbReference type="PROSITE" id="PS50011">
    <property type="entry name" value="PROTEIN_KINASE_DOM"/>
    <property type="match status" value="1"/>
</dbReference>
<dbReference type="SMART" id="SM00220">
    <property type="entry name" value="S_TKc"/>
    <property type="match status" value="1"/>
</dbReference>
<evidence type="ECO:0000256" key="10">
    <source>
        <dbReference type="ARBA" id="ARBA00022840"/>
    </source>
</evidence>
<dbReference type="GO" id="GO:0004672">
    <property type="term" value="F:protein kinase activity"/>
    <property type="evidence" value="ECO:0000318"/>
    <property type="project" value="GO_Central"/>
</dbReference>
<keyword evidence="7" id="KW-0732">Signal</keyword>
<reference evidence="19" key="2">
    <citation type="submission" date="2017-02" db="EMBL/GenBank/DDBJ databases">
        <title>Sunflower complete genome.</title>
        <authorList>
            <person name="Langlade N."/>
            <person name="Munos S."/>
        </authorList>
    </citation>
    <scope>NUCLEOTIDE SEQUENCE [LARGE SCALE GENOMIC DNA]</scope>
    <source>
        <tissue evidence="19">Leaves</tissue>
    </source>
</reference>
<keyword evidence="10 15" id="KW-0067">ATP-binding</keyword>
<dbReference type="PROSITE" id="PS00108">
    <property type="entry name" value="PROTEIN_KINASE_ST"/>
    <property type="match status" value="1"/>
</dbReference>
<keyword evidence="16" id="KW-0723">Serine/threonine-protein kinase</keyword>
<evidence type="ECO:0000313" key="19">
    <source>
        <dbReference type="EMBL" id="OTG31710.1"/>
    </source>
</evidence>
<dbReference type="GO" id="GO:0005524">
    <property type="term" value="F:ATP binding"/>
    <property type="evidence" value="ECO:0007669"/>
    <property type="project" value="UniProtKB-UniRule"/>
</dbReference>
<dbReference type="PROSITE" id="PS00107">
    <property type="entry name" value="PROTEIN_KINASE_ATP"/>
    <property type="match status" value="1"/>
</dbReference>
<evidence type="ECO:0000256" key="13">
    <source>
        <dbReference type="ARBA" id="ARBA00023170"/>
    </source>
</evidence>
<evidence type="ECO:0000256" key="5">
    <source>
        <dbReference type="ARBA" id="ARBA00022679"/>
    </source>
</evidence>
<keyword evidence="20" id="KW-1185">Reference proteome</keyword>
<keyword evidence="9 19" id="KW-0418">Kinase</keyword>
<evidence type="ECO:0000313" key="20">
    <source>
        <dbReference type="Proteomes" id="UP000215914"/>
    </source>
</evidence>
<dbReference type="Pfam" id="PF00069">
    <property type="entry name" value="Pkinase"/>
    <property type="match status" value="1"/>
</dbReference>
<dbReference type="FunFam" id="1.10.510.10:FF:000240">
    <property type="entry name" value="Lectin-domain containing receptor kinase A4.3"/>
    <property type="match status" value="1"/>
</dbReference>
<evidence type="ECO:0000256" key="8">
    <source>
        <dbReference type="ARBA" id="ARBA00022741"/>
    </source>
</evidence>
<keyword evidence="5 18" id="KW-0808">Transferase</keyword>